<dbReference type="SUPFAM" id="SSF69572">
    <property type="entry name" value="Activating enzymes of the ubiquitin-like proteins"/>
    <property type="match status" value="1"/>
</dbReference>
<dbReference type="PROSITE" id="PS51664">
    <property type="entry name" value="YCAO"/>
    <property type="match status" value="1"/>
</dbReference>
<evidence type="ECO:0000259" key="1">
    <source>
        <dbReference type="PROSITE" id="PS51664"/>
    </source>
</evidence>
<accession>A0A9E7R5S6</accession>
<protein>
    <submittedName>
        <fullName evidence="2">YcaO-like family protein</fullName>
    </submittedName>
</protein>
<feature type="domain" description="YcaO" evidence="1">
    <location>
        <begin position="233"/>
        <end position="577"/>
    </location>
</feature>
<dbReference type="RefSeq" id="WP_260595247.1">
    <property type="nucleotide sequence ID" value="NZ_CP104003.1"/>
</dbReference>
<dbReference type="AlphaFoldDB" id="A0A9E7R5S6"/>
<proteinExistence type="predicted"/>
<dbReference type="KEGG" id="ssai:N0B31_07495"/>
<dbReference type="InterPro" id="IPR035985">
    <property type="entry name" value="Ubiquitin-activating_enz"/>
</dbReference>
<dbReference type="GeneID" id="74942255"/>
<gene>
    <name evidence="2" type="ORF">N0B31_07495</name>
</gene>
<evidence type="ECO:0000313" key="3">
    <source>
        <dbReference type="Proteomes" id="UP001057580"/>
    </source>
</evidence>
<dbReference type="Gene3D" id="3.40.50.720">
    <property type="entry name" value="NAD(P)-binding Rossmann-like Domain"/>
    <property type="match status" value="1"/>
</dbReference>
<dbReference type="NCBIfam" id="TIGR03604">
    <property type="entry name" value="TOMM_cyclo_SagD"/>
    <property type="match status" value="1"/>
</dbReference>
<keyword evidence="3" id="KW-1185">Reference proteome</keyword>
<dbReference type="GO" id="GO:0008641">
    <property type="term" value="F:ubiquitin-like modifier activating enzyme activity"/>
    <property type="evidence" value="ECO:0007669"/>
    <property type="project" value="InterPro"/>
</dbReference>
<sequence>MGVALLGDGPAAAAVEAALADGDTTATRVTVDDLDETVPDLVVVVAPTGSDAVGLANDATRANGIPLLTVELGGVGGRPVAGVDAAVAGFGPETGCFDCLRTRVRAHDPETDDGTVAAPTARFAGALAGREAVRLLAGESDLLGHVVELPHARRRFLPVPRCGCGPDPDRHLRRGGEGRSLDAALGAAEAAVDPRVGLVASVAEAESFPVPYYLATLAATPFSDAEVPRHAAGVAADWNPAYMKALGESLERYAGAVYRTREFERGPPGAVAGAVPPAAFVTAPWFPDPDPREDVQWVDGEHLASGDRVRLPAEFVVFPPPEARHRPAITTGLGLGNSGTEALLSGLYEVVERDAAMLAWYSTYDPLGLAVEAEGYRALERRLRAEDLEATALLLTQDVDVPVVAVCVHRPLDDPTAGEWPRFAAGMAASLDPADAALGALEEAVQNLLELRGMGQQRAVSEEGAIGVYGDFPEAAREFVDPATTVPASTVGPETVPDGTAELELLVDRVVDAGLSPYAARLTTRDLAELGFEAVRVVAPTAQPLFTGEAYFGDRAASVPAALGFEARPDRDHHPFP</sequence>
<evidence type="ECO:0000313" key="2">
    <source>
        <dbReference type="EMBL" id="UWM56127.1"/>
    </source>
</evidence>
<dbReference type="InterPro" id="IPR027624">
    <property type="entry name" value="TOMM_cyclo_SagD"/>
</dbReference>
<name>A0A9E7R5S6_9EURY</name>
<dbReference type="PANTHER" id="PTHR37809:SF1">
    <property type="entry name" value="RIBOSOMAL PROTEIN S12 METHYLTHIOTRANSFERASE ACCESSORY FACTOR YCAO"/>
    <property type="match status" value="1"/>
</dbReference>
<dbReference type="PANTHER" id="PTHR37809">
    <property type="entry name" value="RIBOSOMAL PROTEIN S12 METHYLTHIOTRANSFERASE ACCESSORY FACTOR YCAO"/>
    <property type="match status" value="1"/>
</dbReference>
<dbReference type="InterPro" id="IPR003776">
    <property type="entry name" value="YcaO-like_dom"/>
</dbReference>
<dbReference type="Pfam" id="PF02624">
    <property type="entry name" value="YcaO"/>
    <property type="match status" value="1"/>
</dbReference>
<dbReference type="Gene3D" id="3.30.1330.230">
    <property type="match status" value="1"/>
</dbReference>
<organism evidence="2 3">
    <name type="scientific">Salinirubellus salinus</name>
    <dbReference type="NCBI Taxonomy" id="1364945"/>
    <lineage>
        <taxon>Archaea</taxon>
        <taxon>Methanobacteriati</taxon>
        <taxon>Methanobacteriota</taxon>
        <taxon>Stenosarchaea group</taxon>
        <taxon>Halobacteria</taxon>
        <taxon>Halobacteriales</taxon>
        <taxon>Natronomonadaceae</taxon>
        <taxon>Salinirubellus</taxon>
    </lineage>
</organism>
<dbReference type="EMBL" id="CP104003">
    <property type="protein sequence ID" value="UWM56127.1"/>
    <property type="molecule type" value="Genomic_DNA"/>
</dbReference>
<reference evidence="2" key="1">
    <citation type="submission" date="2022-09" db="EMBL/GenBank/DDBJ databases">
        <title>Diverse halophilic archaea isolated from saline environments.</title>
        <authorList>
            <person name="Cui H.-L."/>
        </authorList>
    </citation>
    <scope>NUCLEOTIDE SEQUENCE</scope>
    <source>
        <strain evidence="2">ZS-35-S2</strain>
    </source>
</reference>
<dbReference type="Proteomes" id="UP001057580">
    <property type="component" value="Chromosome"/>
</dbReference>